<dbReference type="AlphaFoldDB" id="A0AAJ0FLU8"/>
<protein>
    <submittedName>
        <fullName evidence="10">Amino-acid permease</fullName>
    </submittedName>
</protein>
<sequence length="589" mass="64389">MSKEEMGDGGLVPPEPTYSKEVGTVLPAYDGEGNGNGGKHGAGDGAHSEDFMTRNGLNLRSFQKRDDDGSGTGYIELDRTMQGRHLHMIAIGGSIGAGFFVGSGSALRDGGPASLLIDFLIIGVMMFNVVYALGELAIMYPISGGFYTFSTRFIDPSWGFAMGWNYVMQWAVVLPLELTVCGLTVQYWNKDINVGVWIALFLVLIIIVNIFGTLGYAEEEFWASTLKLAATVIFLIIAFVLVLGGGPSKGQYSHYWGARLWYEPGAFANGFRGFCSVFVTAAFAFSGTELVGLAAAEARNPVKSMPGAIKQVFWRITLFYILGLFFVGLLIPYNDGGLLGATNPYADVNTSPFVLVGKYAGLRGFDSFMNVIILVSVLSIGVSAVYGGSRTLTALAQQGYAPKIFTYIDRSGRPLFSVSIIIAFGLLAFVNLDADGPTVFDWLLALSGLAALFTWGSICLAHIRFRKAWAYHGHTLDEIPFKAIGGVYGSYIGLGLVIIVLIAQLYVSICPVEGGFNDVQGFFKSYLALPVVIFFWIGGWLWKRAGWLRTSEIDVDTGRRELPWDEINEYRAQIAAMPLWRRLMHKFFI</sequence>
<feature type="transmembrane region" description="Helical" evidence="8">
    <location>
        <begin position="412"/>
        <end position="430"/>
    </location>
</feature>
<feature type="transmembrane region" description="Helical" evidence="8">
    <location>
        <begin position="442"/>
        <end position="463"/>
    </location>
</feature>
<evidence type="ECO:0000256" key="1">
    <source>
        <dbReference type="ARBA" id="ARBA00004141"/>
    </source>
</evidence>
<feature type="transmembrane region" description="Helical" evidence="8">
    <location>
        <begin position="119"/>
        <end position="142"/>
    </location>
</feature>
<comment type="caution">
    <text evidence="10">The sequence shown here is derived from an EMBL/GenBank/DDBJ whole genome shotgun (WGS) entry which is preliminary data.</text>
</comment>
<dbReference type="GO" id="GO:0015171">
    <property type="term" value="F:amino acid transmembrane transporter activity"/>
    <property type="evidence" value="ECO:0007669"/>
    <property type="project" value="TreeGrafter"/>
</dbReference>
<evidence type="ECO:0000259" key="9">
    <source>
        <dbReference type="Pfam" id="PF00324"/>
    </source>
</evidence>
<evidence type="ECO:0000313" key="11">
    <source>
        <dbReference type="Proteomes" id="UP001244011"/>
    </source>
</evidence>
<dbReference type="PANTHER" id="PTHR43341">
    <property type="entry name" value="AMINO ACID PERMEASE"/>
    <property type="match status" value="1"/>
</dbReference>
<dbReference type="EMBL" id="MU839015">
    <property type="protein sequence ID" value="KAK1765465.1"/>
    <property type="molecule type" value="Genomic_DNA"/>
</dbReference>
<feature type="transmembrane region" description="Helical" evidence="8">
    <location>
        <begin position="86"/>
        <end position="107"/>
    </location>
</feature>
<feature type="transmembrane region" description="Helical" evidence="8">
    <location>
        <begin position="526"/>
        <end position="542"/>
    </location>
</feature>
<keyword evidence="6 8" id="KW-0472">Membrane</keyword>
<feature type="transmembrane region" description="Helical" evidence="8">
    <location>
        <begin position="368"/>
        <end position="388"/>
    </location>
</feature>
<dbReference type="Proteomes" id="UP001244011">
    <property type="component" value="Unassembled WGS sequence"/>
</dbReference>
<feature type="compositionally biased region" description="Gly residues" evidence="7">
    <location>
        <begin position="32"/>
        <end position="44"/>
    </location>
</feature>
<name>A0AAJ0FLU8_9PEZI</name>
<dbReference type="InterPro" id="IPR004841">
    <property type="entry name" value="AA-permease/SLC12A_dom"/>
</dbReference>
<proteinExistence type="predicted"/>
<keyword evidence="11" id="KW-1185">Reference proteome</keyword>
<dbReference type="InterPro" id="IPR004840">
    <property type="entry name" value="Amino_acid_permease_CS"/>
</dbReference>
<evidence type="ECO:0000256" key="8">
    <source>
        <dbReference type="SAM" id="Phobius"/>
    </source>
</evidence>
<evidence type="ECO:0000313" key="10">
    <source>
        <dbReference type="EMBL" id="KAK1765465.1"/>
    </source>
</evidence>
<keyword evidence="5 8" id="KW-1133">Transmembrane helix</keyword>
<accession>A0AAJ0FLU8</accession>
<feature type="transmembrane region" description="Helical" evidence="8">
    <location>
        <begin position="194"/>
        <end position="216"/>
    </location>
</feature>
<feature type="domain" description="Amino acid permease/ SLC12A" evidence="9">
    <location>
        <begin position="85"/>
        <end position="546"/>
    </location>
</feature>
<evidence type="ECO:0000256" key="5">
    <source>
        <dbReference type="ARBA" id="ARBA00022989"/>
    </source>
</evidence>
<dbReference type="GO" id="GO:0016020">
    <property type="term" value="C:membrane"/>
    <property type="evidence" value="ECO:0007669"/>
    <property type="project" value="UniProtKB-SubCell"/>
</dbReference>
<dbReference type="InterPro" id="IPR050524">
    <property type="entry name" value="APC_YAT"/>
</dbReference>
<dbReference type="Gene3D" id="1.20.1740.10">
    <property type="entry name" value="Amino acid/polyamine transporter I"/>
    <property type="match status" value="1"/>
</dbReference>
<feature type="transmembrane region" description="Helical" evidence="8">
    <location>
        <begin position="483"/>
        <end position="506"/>
    </location>
</feature>
<gene>
    <name evidence="10" type="ORF">QBC33DRAFT_516784</name>
</gene>
<organism evidence="10 11">
    <name type="scientific">Phialemonium atrogriseum</name>
    <dbReference type="NCBI Taxonomy" id="1093897"/>
    <lineage>
        <taxon>Eukaryota</taxon>
        <taxon>Fungi</taxon>
        <taxon>Dikarya</taxon>
        <taxon>Ascomycota</taxon>
        <taxon>Pezizomycotina</taxon>
        <taxon>Sordariomycetes</taxon>
        <taxon>Sordariomycetidae</taxon>
        <taxon>Cephalothecales</taxon>
        <taxon>Cephalothecaceae</taxon>
        <taxon>Phialemonium</taxon>
    </lineage>
</organism>
<dbReference type="GeneID" id="85309346"/>
<dbReference type="RefSeq" id="XP_060281678.1">
    <property type="nucleotide sequence ID" value="XM_060426159.1"/>
</dbReference>
<keyword evidence="3 8" id="KW-0812">Transmembrane</keyword>
<comment type="subcellular location">
    <subcellularLocation>
        <location evidence="1">Membrane</location>
        <topology evidence="1">Multi-pass membrane protein</topology>
    </subcellularLocation>
</comment>
<evidence type="ECO:0000256" key="7">
    <source>
        <dbReference type="SAM" id="MobiDB-lite"/>
    </source>
</evidence>
<keyword evidence="4" id="KW-0029">Amino-acid transport</keyword>
<evidence type="ECO:0000256" key="2">
    <source>
        <dbReference type="ARBA" id="ARBA00022448"/>
    </source>
</evidence>
<feature type="region of interest" description="Disordered" evidence="7">
    <location>
        <begin position="1"/>
        <end position="47"/>
    </location>
</feature>
<dbReference type="PIRSF" id="PIRSF006060">
    <property type="entry name" value="AA_transporter"/>
    <property type="match status" value="1"/>
</dbReference>
<feature type="transmembrane region" description="Helical" evidence="8">
    <location>
        <begin position="312"/>
        <end position="333"/>
    </location>
</feature>
<reference evidence="10" key="1">
    <citation type="submission" date="2023-06" db="EMBL/GenBank/DDBJ databases">
        <title>Genome-scale phylogeny and comparative genomics of the fungal order Sordariales.</title>
        <authorList>
            <consortium name="Lawrence Berkeley National Laboratory"/>
            <person name="Hensen N."/>
            <person name="Bonometti L."/>
            <person name="Westerberg I."/>
            <person name="Brannstrom I.O."/>
            <person name="Guillou S."/>
            <person name="Cros-Aarteil S."/>
            <person name="Calhoun S."/>
            <person name="Haridas S."/>
            <person name="Kuo A."/>
            <person name="Mondo S."/>
            <person name="Pangilinan J."/>
            <person name="Riley R."/>
            <person name="Labutti K."/>
            <person name="Andreopoulos B."/>
            <person name="Lipzen A."/>
            <person name="Chen C."/>
            <person name="Yanf M."/>
            <person name="Daum C."/>
            <person name="Ng V."/>
            <person name="Clum A."/>
            <person name="Steindorff A."/>
            <person name="Ohm R."/>
            <person name="Martin F."/>
            <person name="Silar P."/>
            <person name="Natvig D."/>
            <person name="Lalanne C."/>
            <person name="Gautier V."/>
            <person name="Ament-Velasquez S.L."/>
            <person name="Kruys A."/>
            <person name="Hutchinson M.I."/>
            <person name="Powell A.J."/>
            <person name="Barry K."/>
            <person name="Miller A.N."/>
            <person name="Grigoriev I.V."/>
            <person name="Debuchy R."/>
            <person name="Gladieux P."/>
            <person name="Thoren M.H."/>
            <person name="Johannesson H."/>
        </authorList>
    </citation>
    <scope>NUCLEOTIDE SEQUENCE</scope>
    <source>
        <strain evidence="10">8032-3</strain>
    </source>
</reference>
<dbReference type="PANTHER" id="PTHR43341:SF12">
    <property type="entry name" value="AMINO ACID TRANSPORTER (EUROFUNG)"/>
    <property type="match status" value="1"/>
</dbReference>
<evidence type="ECO:0000256" key="4">
    <source>
        <dbReference type="ARBA" id="ARBA00022970"/>
    </source>
</evidence>
<evidence type="ECO:0000256" key="6">
    <source>
        <dbReference type="ARBA" id="ARBA00023136"/>
    </source>
</evidence>
<dbReference type="Pfam" id="PF00324">
    <property type="entry name" value="AA_permease"/>
    <property type="match status" value="1"/>
</dbReference>
<dbReference type="FunFam" id="1.20.1740.10:FF:000017">
    <property type="entry name" value="Amino acid permease"/>
    <property type="match status" value="1"/>
</dbReference>
<evidence type="ECO:0000256" key="3">
    <source>
        <dbReference type="ARBA" id="ARBA00022692"/>
    </source>
</evidence>
<feature type="transmembrane region" description="Helical" evidence="8">
    <location>
        <begin position="228"/>
        <end position="246"/>
    </location>
</feature>
<feature type="transmembrane region" description="Helical" evidence="8">
    <location>
        <begin position="163"/>
        <end position="188"/>
    </location>
</feature>
<keyword evidence="2" id="KW-0813">Transport</keyword>
<dbReference type="PROSITE" id="PS00218">
    <property type="entry name" value="AMINO_ACID_PERMEASE_1"/>
    <property type="match status" value="1"/>
</dbReference>